<gene>
    <name evidence="1" type="ORF">KHA91_02955</name>
</gene>
<dbReference type="RefSeq" id="WP_213096723.1">
    <property type="nucleotide sequence ID" value="NZ_JAGYPN010000001.1"/>
</dbReference>
<reference evidence="1 2" key="1">
    <citation type="submission" date="2021-05" db="EMBL/GenBank/DDBJ databases">
        <title>Novel Bacillus species.</title>
        <authorList>
            <person name="Liu G."/>
        </authorList>
    </citation>
    <scope>NUCLEOTIDE SEQUENCE [LARGE SCALE GENOMIC DNA]</scope>
    <source>
        <strain evidence="1 2">FJAT-49682</strain>
    </source>
</reference>
<evidence type="ECO:0000313" key="1">
    <source>
        <dbReference type="EMBL" id="MBS4221719.1"/>
    </source>
</evidence>
<proteinExistence type="predicted"/>
<organism evidence="1 2">
    <name type="scientific">Lederbergia citrea</name>
    <dbReference type="NCBI Taxonomy" id="2833581"/>
    <lineage>
        <taxon>Bacteria</taxon>
        <taxon>Bacillati</taxon>
        <taxon>Bacillota</taxon>
        <taxon>Bacilli</taxon>
        <taxon>Bacillales</taxon>
        <taxon>Bacillaceae</taxon>
        <taxon>Lederbergia</taxon>
    </lineage>
</organism>
<protein>
    <submittedName>
        <fullName evidence="1">Uncharacterized protein</fullName>
    </submittedName>
</protein>
<accession>A0A942UPK4</accession>
<dbReference type="InterPro" id="IPR011010">
    <property type="entry name" value="DNA_brk_join_enz"/>
</dbReference>
<dbReference type="SUPFAM" id="SSF56349">
    <property type="entry name" value="DNA breaking-rejoining enzymes"/>
    <property type="match status" value="1"/>
</dbReference>
<keyword evidence="2" id="KW-1185">Reference proteome</keyword>
<dbReference type="EMBL" id="JAGYPN010000001">
    <property type="protein sequence ID" value="MBS4221719.1"/>
    <property type="molecule type" value="Genomic_DNA"/>
</dbReference>
<dbReference type="AlphaFoldDB" id="A0A942UPK4"/>
<evidence type="ECO:0000313" key="2">
    <source>
        <dbReference type="Proteomes" id="UP000676456"/>
    </source>
</evidence>
<dbReference type="GO" id="GO:0003677">
    <property type="term" value="F:DNA binding"/>
    <property type="evidence" value="ECO:0007669"/>
    <property type="project" value="InterPro"/>
</dbReference>
<sequence>MVNQAYRRAVLNGYIEKNPCEGVQIKRREAKQLKYLEPELVATLLKPFPLTYPNESKPAPLKSSKPI</sequence>
<name>A0A942UPK4_9BACI</name>
<comment type="caution">
    <text evidence="1">The sequence shown here is derived from an EMBL/GenBank/DDBJ whole genome shotgun (WGS) entry which is preliminary data.</text>
</comment>
<dbReference type="Proteomes" id="UP000676456">
    <property type="component" value="Unassembled WGS sequence"/>
</dbReference>